<dbReference type="Gene3D" id="3.40.50.300">
    <property type="entry name" value="P-loop containing nucleotide triphosphate hydrolases"/>
    <property type="match status" value="2"/>
</dbReference>
<evidence type="ECO:0000313" key="10">
    <source>
        <dbReference type="Proteomes" id="UP000181997"/>
    </source>
</evidence>
<evidence type="ECO:0000256" key="2">
    <source>
        <dbReference type="ARBA" id="ARBA00022741"/>
    </source>
</evidence>
<dbReference type="InterPro" id="IPR045063">
    <property type="entry name" value="Dynamin_N"/>
</dbReference>
<proteinExistence type="predicted"/>
<feature type="domain" description="Dynamin N-terminal" evidence="8">
    <location>
        <begin position="637"/>
        <end position="863"/>
    </location>
</feature>
<keyword evidence="4" id="KW-0342">GTP-binding</keyword>
<dbReference type="AlphaFoldDB" id="A0A0V8HLV0"/>
<dbReference type="PANTHER" id="PTHR10465">
    <property type="entry name" value="TRANSMEMBRANE GTPASE FZO1"/>
    <property type="match status" value="1"/>
</dbReference>
<keyword evidence="6" id="KW-0175">Coiled coil</keyword>
<feature type="coiled-coil region" evidence="6">
    <location>
        <begin position="961"/>
        <end position="988"/>
    </location>
</feature>
<dbReference type="PANTHER" id="PTHR10465:SF0">
    <property type="entry name" value="SARCALUMENIN"/>
    <property type="match status" value="1"/>
</dbReference>
<dbReference type="GO" id="GO:0016020">
    <property type="term" value="C:membrane"/>
    <property type="evidence" value="ECO:0007669"/>
    <property type="project" value="UniProtKB-SubCell"/>
</dbReference>
<dbReference type="OrthoDB" id="5477114at2"/>
<dbReference type="CDD" id="cd09912">
    <property type="entry name" value="DLP_2"/>
    <property type="match status" value="2"/>
</dbReference>
<protein>
    <submittedName>
        <fullName evidence="9">Small GTP-binding protein domain-containing protein</fullName>
    </submittedName>
</protein>
<dbReference type="InterPro" id="IPR027094">
    <property type="entry name" value="Mitofusin_fam"/>
</dbReference>
<organism evidence="9 10">
    <name type="scientific">[Bacillus] enclensis</name>
    <dbReference type="NCBI Taxonomy" id="1402860"/>
    <lineage>
        <taxon>Bacteria</taxon>
        <taxon>Bacillati</taxon>
        <taxon>Bacillota</taxon>
        <taxon>Bacilli</taxon>
        <taxon>Bacillales</taxon>
        <taxon>Bacillaceae</taxon>
        <taxon>Rossellomorea</taxon>
    </lineage>
</organism>
<dbReference type="InterPro" id="IPR027417">
    <property type="entry name" value="P-loop_NTPase"/>
</dbReference>
<comment type="subcellular location">
    <subcellularLocation>
        <location evidence="1">Membrane</location>
    </subcellularLocation>
</comment>
<evidence type="ECO:0000313" key="9">
    <source>
        <dbReference type="EMBL" id="SCB83453.1"/>
    </source>
</evidence>
<evidence type="ECO:0000256" key="5">
    <source>
        <dbReference type="ARBA" id="ARBA00023136"/>
    </source>
</evidence>
<dbReference type="SUPFAM" id="SSF52540">
    <property type="entry name" value="P-loop containing nucleoside triphosphate hydrolases"/>
    <property type="match status" value="2"/>
</dbReference>
<reference evidence="10" key="1">
    <citation type="submission" date="2016-08" db="EMBL/GenBank/DDBJ databases">
        <authorList>
            <person name="Varghese N."/>
            <person name="Submissions Spin"/>
        </authorList>
    </citation>
    <scope>NUCLEOTIDE SEQUENCE [LARGE SCALE GENOMIC DNA]</scope>
    <source>
        <strain evidence="10">SGD-1123</strain>
    </source>
</reference>
<keyword evidence="5" id="KW-0472">Membrane</keyword>
<dbReference type="Proteomes" id="UP000181997">
    <property type="component" value="Unassembled WGS sequence"/>
</dbReference>
<gene>
    <name evidence="9" type="ORF">GA0061094_0822</name>
</gene>
<feature type="region of interest" description="Disordered" evidence="7">
    <location>
        <begin position="562"/>
        <end position="588"/>
    </location>
</feature>
<sequence length="1211" mass="139646">MSRTDQQSTNLHTILHKLAGYDEIFRSKGDEERSQKVERLAEKIHRQEFILAFCGHFSAGKSTMINYLMGDEILPSSPIPTSANLVKVHQSNEDYAKIHYHTGKPVLFKAPYEYSKIKEFCKNGEDVYSVEIGRKKTTLPEGVSVLDTPGVDSTDDAHRLSTESAVHLADAVFYVMDYNHVQSQVNFQFTKELKRHGVNLYLVVNQIDKHQEEELPFQKFKEAVRDSFASWGVNPDGIFYTSLKKSDHEHNQIAELREFINKQVVDKESLIEESAQSALSQLVHEHIGWYEDQQTQVEEEGKKHVTDEEWADKDALLMEEAKLLDELSDNDVSELRQSFEEERSTVLKNAYLMPFETRDLAKEFLESRQPDFKVGFLFSRQKTEDEKERRAKIFKEEVNSRIETQLEWHLKTLGKSFMKKKNVVSTSLLDGWETLSLKVDEQYLNALIKPGAKVTGDYVLQYCDNLSEELKRDARKRTNDLLEGFLEHLKEDSESKQRSLQDKLQAIRQKTVYVHKWALLEEEKFQQIEKLEGISDSDKQDGKILGWVNDWKAKEEEFIEADELEENPLEPASESLSNDEQNDVHSREVKNTQVSVEDAIDRLDRMTRVFGNLHGFSKIAEILEGKRERLANQTFTIALFGAFSAGKSSFANALLGKKVLPVSPNPTTASINRIKPVTDQYLHETAVVQIKSESQLYQDLSHSLSFFDKRIETLEDALKIIPGLLNETGGDAKVKIHLSFLSAFYNGYEEFKNRLGREITVDLDDYKGYVADENKSCFVESIDLYYDCEITRKGITLVDTPGADSINARHTGVAFEYIKNADAILFVTYYNHAFARADREFLIQLGRVKDTFELDKMFFIVNAIDLAKDEEEKEEVISYVGEQLIQYGIRFPRIFGVSSLQALEDKENPSNGMTFFKDAFNSFIQEELVSMSVDSAISEWEKGIKRFKHYIDTASSDQSLKQQKIEELHQTKAEVNELLEKMTAAAIQQETDQELDELIYYLKQRVFFRISDFFKEAFHSGLFMNETNDSKALQNGLKEFITSVGFDLSQELRATSLRIQQFIGKQLDSHWDQIESNILESEKEILLSSPVFRNGEAIEFQQAFKDIDLEHFKGAFSTFRNAKQFLEKGGKKEIQEELVKRLHGPADDYLKNEKEKMKSWSQQDINVRFKNLKEEAKSQTFEQIDSNIEALSTTQDIEKLRREWKSLIVQP</sequence>
<accession>A0A0V8HLV0</accession>
<feature type="domain" description="Dynamin N-terminal" evidence="8">
    <location>
        <begin position="51"/>
        <end position="206"/>
    </location>
</feature>
<name>A0A0V8HLV0_9BACI</name>
<evidence type="ECO:0000256" key="3">
    <source>
        <dbReference type="ARBA" id="ARBA00022801"/>
    </source>
</evidence>
<dbReference type="GO" id="GO:0003924">
    <property type="term" value="F:GTPase activity"/>
    <property type="evidence" value="ECO:0007669"/>
    <property type="project" value="InterPro"/>
</dbReference>
<evidence type="ECO:0000256" key="7">
    <source>
        <dbReference type="SAM" id="MobiDB-lite"/>
    </source>
</evidence>
<dbReference type="RefSeq" id="WP_058297603.1">
    <property type="nucleotide sequence ID" value="NZ_FMAU01000001.1"/>
</dbReference>
<dbReference type="Pfam" id="PF00350">
    <property type="entry name" value="Dynamin_N"/>
    <property type="match status" value="2"/>
</dbReference>
<keyword evidence="3" id="KW-0378">Hydrolase</keyword>
<dbReference type="EMBL" id="FMAU01000001">
    <property type="protein sequence ID" value="SCB83453.1"/>
    <property type="molecule type" value="Genomic_DNA"/>
</dbReference>
<keyword evidence="10" id="KW-1185">Reference proteome</keyword>
<evidence type="ECO:0000256" key="6">
    <source>
        <dbReference type="SAM" id="Coils"/>
    </source>
</evidence>
<dbReference type="GO" id="GO:0005525">
    <property type="term" value="F:GTP binding"/>
    <property type="evidence" value="ECO:0007669"/>
    <property type="project" value="UniProtKB-KW"/>
</dbReference>
<evidence type="ECO:0000256" key="4">
    <source>
        <dbReference type="ARBA" id="ARBA00023134"/>
    </source>
</evidence>
<keyword evidence="2" id="KW-0547">Nucleotide-binding</keyword>
<evidence type="ECO:0000256" key="1">
    <source>
        <dbReference type="ARBA" id="ARBA00004370"/>
    </source>
</evidence>
<evidence type="ECO:0000259" key="8">
    <source>
        <dbReference type="Pfam" id="PF00350"/>
    </source>
</evidence>